<name>A0A7G9QKF9_9SPHI</name>
<dbReference type="InterPro" id="IPR037883">
    <property type="entry name" value="Knr4/Smi1-like_sf"/>
</dbReference>
<organism evidence="1 2">
    <name type="scientific">Pedobacter roseus</name>
    <dbReference type="NCBI Taxonomy" id="336820"/>
    <lineage>
        <taxon>Bacteria</taxon>
        <taxon>Pseudomonadati</taxon>
        <taxon>Bacteroidota</taxon>
        <taxon>Sphingobacteriia</taxon>
        <taxon>Sphingobacteriales</taxon>
        <taxon>Sphingobacteriaceae</taxon>
        <taxon>Pedobacter</taxon>
    </lineage>
</organism>
<sequence>MNETIDRFFKAYFNYSDFLIGYDHEKTPKPMVNSTVNQNGYYEWKPINGTLTVADYSKIEQKFHVKFPESFIEWHKQYFFLDCSCQLMGLPISSPTEPLQHIIDNLDYDLAKELIDAKLYPFGDEGNDAGPLVFDGRYEVEDNEYPIRIYDHEYGGDMEGLSEIIFSSFPKLLECFIHYIQELKTRKNFEIIPDFFQIDPTGAGKTGVDYWLEWVAMEKENDEMFGD</sequence>
<dbReference type="RefSeq" id="WP_187594297.1">
    <property type="nucleotide sequence ID" value="NZ_CP060723.1"/>
</dbReference>
<evidence type="ECO:0000313" key="1">
    <source>
        <dbReference type="EMBL" id="QNN43834.1"/>
    </source>
</evidence>
<accession>A0A7G9QKF9</accession>
<dbReference type="Gene3D" id="3.40.1580.10">
    <property type="entry name" value="SMI1/KNR4-like"/>
    <property type="match status" value="1"/>
</dbReference>
<reference evidence="1 2" key="1">
    <citation type="submission" date="2020-08" db="EMBL/GenBank/DDBJ databases">
        <title>Genome sequence of Pedobacter roseus KACC 11594T.</title>
        <authorList>
            <person name="Hyun D.-W."/>
            <person name="Bae J.-W."/>
        </authorList>
    </citation>
    <scope>NUCLEOTIDE SEQUENCE [LARGE SCALE GENOMIC DNA]</scope>
    <source>
        <strain evidence="1 2">KACC 11594</strain>
    </source>
</reference>
<protein>
    <submittedName>
        <fullName evidence="1">SMI1/KNR4 family protein</fullName>
    </submittedName>
</protein>
<dbReference type="EMBL" id="CP060723">
    <property type="protein sequence ID" value="QNN43834.1"/>
    <property type="molecule type" value="Genomic_DNA"/>
</dbReference>
<dbReference type="SUPFAM" id="SSF160631">
    <property type="entry name" value="SMI1/KNR4-like"/>
    <property type="match status" value="1"/>
</dbReference>
<evidence type="ECO:0000313" key="2">
    <source>
        <dbReference type="Proteomes" id="UP000515806"/>
    </source>
</evidence>
<keyword evidence="2" id="KW-1185">Reference proteome</keyword>
<gene>
    <name evidence="1" type="ORF">H9L23_07050</name>
</gene>
<dbReference type="KEGG" id="proe:H9L23_07050"/>
<dbReference type="AlphaFoldDB" id="A0A7G9QKF9"/>
<proteinExistence type="predicted"/>
<dbReference type="Proteomes" id="UP000515806">
    <property type="component" value="Chromosome"/>
</dbReference>